<feature type="region of interest" description="Disordered" evidence="1">
    <location>
        <begin position="1"/>
        <end position="20"/>
    </location>
</feature>
<dbReference type="AlphaFoldDB" id="A0A167GF53"/>
<dbReference type="InterPro" id="IPR007005">
    <property type="entry name" value="XAP5"/>
</dbReference>
<keyword evidence="4" id="KW-1185">Reference proteome</keyword>
<dbReference type="InterPro" id="IPR048337">
    <property type="entry name" value="FAM50A/XAP5_C"/>
</dbReference>
<dbReference type="OrthoDB" id="1562195at2759"/>
<gene>
    <name evidence="3" type="ORF">CALVIDRAFT_490361</name>
</gene>
<reference evidence="3 4" key="1">
    <citation type="journal article" date="2016" name="Mol. Biol. Evol.">
        <title>Comparative Genomics of Early-Diverging Mushroom-Forming Fungi Provides Insights into the Origins of Lignocellulose Decay Capabilities.</title>
        <authorList>
            <person name="Nagy L.G."/>
            <person name="Riley R."/>
            <person name="Tritt A."/>
            <person name="Adam C."/>
            <person name="Daum C."/>
            <person name="Floudas D."/>
            <person name="Sun H."/>
            <person name="Yadav J.S."/>
            <person name="Pangilinan J."/>
            <person name="Larsson K.H."/>
            <person name="Matsuura K."/>
            <person name="Barry K."/>
            <person name="Labutti K."/>
            <person name="Kuo R."/>
            <person name="Ohm R.A."/>
            <person name="Bhattacharya S.S."/>
            <person name="Shirouzu T."/>
            <person name="Yoshinaga Y."/>
            <person name="Martin F.M."/>
            <person name="Grigoriev I.V."/>
            <person name="Hibbett D.S."/>
        </authorList>
    </citation>
    <scope>NUCLEOTIDE SEQUENCE [LARGE SCALE GENOMIC DNA]</scope>
    <source>
        <strain evidence="3 4">TUFC12733</strain>
    </source>
</reference>
<sequence length="314" mass="36658">MASNIGEQRRQAAMEKKRQEMLAEFERQKEAIRAETEKARPGTNRFVGVQDTTEDALKKSTVGLVQLDDFQSARKALEEAKAREAARTDELRDEKKVKKKRKAARNNLSFAMDDEEGAGGRETPKRAQAKRAKLGKAPGVDTSFLPDREREEAERRERELLRQEWLKRQEEMKEEEIEVVYSYWDGQGHRKSVMCKKGDEIGRFLEKVRLQWSELRGVSTDNLMYVKEDLIIPHHYTFYDFIVNKARGKSGPLFNFDVHDDVRLLADATVEKDESHAGKVVERAWYNRQKHIFPASRWEVYDPEREYGKYSIKS</sequence>
<dbReference type="EMBL" id="KV417340">
    <property type="protein sequence ID" value="KZO90491.1"/>
    <property type="molecule type" value="Genomic_DNA"/>
</dbReference>
<dbReference type="GO" id="GO:0006325">
    <property type="term" value="P:chromatin organization"/>
    <property type="evidence" value="ECO:0007669"/>
    <property type="project" value="TreeGrafter"/>
</dbReference>
<dbReference type="STRING" id="1330018.A0A167GF53"/>
<proteinExistence type="predicted"/>
<dbReference type="Proteomes" id="UP000076738">
    <property type="component" value="Unassembled WGS sequence"/>
</dbReference>
<dbReference type="Pfam" id="PF04921">
    <property type="entry name" value="XAP5"/>
    <property type="match status" value="1"/>
</dbReference>
<evidence type="ECO:0000313" key="3">
    <source>
        <dbReference type="EMBL" id="KZO90491.1"/>
    </source>
</evidence>
<name>A0A167GF53_CALVF</name>
<dbReference type="GO" id="GO:0005634">
    <property type="term" value="C:nucleus"/>
    <property type="evidence" value="ECO:0007669"/>
    <property type="project" value="InterPro"/>
</dbReference>
<protein>
    <submittedName>
        <fullName evidence="3">XAP5-domain-containing protein</fullName>
    </submittedName>
</protein>
<feature type="region of interest" description="Disordered" evidence="1">
    <location>
        <begin position="82"/>
        <end position="153"/>
    </location>
</feature>
<evidence type="ECO:0000256" key="1">
    <source>
        <dbReference type="SAM" id="MobiDB-lite"/>
    </source>
</evidence>
<feature type="domain" description="FAM50A/XAP5 C-terminal" evidence="2">
    <location>
        <begin position="175"/>
        <end position="310"/>
    </location>
</feature>
<accession>A0A167GF53</accession>
<feature type="compositionally biased region" description="Basic and acidic residues" evidence="1">
    <location>
        <begin position="7"/>
        <end position="20"/>
    </location>
</feature>
<dbReference type="PANTHER" id="PTHR12722">
    <property type="entry name" value="XAP-5 PROTEIN-RELATED"/>
    <property type="match status" value="1"/>
</dbReference>
<dbReference type="PANTHER" id="PTHR12722:SF0">
    <property type="entry name" value="PROTEIN FAM50A"/>
    <property type="match status" value="1"/>
</dbReference>
<evidence type="ECO:0000259" key="2">
    <source>
        <dbReference type="Pfam" id="PF04921"/>
    </source>
</evidence>
<organism evidence="3 4">
    <name type="scientific">Calocera viscosa (strain TUFC12733)</name>
    <dbReference type="NCBI Taxonomy" id="1330018"/>
    <lineage>
        <taxon>Eukaryota</taxon>
        <taxon>Fungi</taxon>
        <taxon>Dikarya</taxon>
        <taxon>Basidiomycota</taxon>
        <taxon>Agaricomycotina</taxon>
        <taxon>Dacrymycetes</taxon>
        <taxon>Dacrymycetales</taxon>
        <taxon>Dacrymycetaceae</taxon>
        <taxon>Calocera</taxon>
    </lineage>
</organism>
<feature type="compositionally biased region" description="Basic and acidic residues" evidence="1">
    <location>
        <begin position="82"/>
        <end position="96"/>
    </location>
</feature>
<evidence type="ECO:0000313" key="4">
    <source>
        <dbReference type="Proteomes" id="UP000076738"/>
    </source>
</evidence>